<dbReference type="RefSeq" id="WP_053173853.1">
    <property type="nucleotide sequence ID" value="NZ_LFYT02000044.1"/>
</dbReference>
<dbReference type="EC" id="2.1.1.72" evidence="1"/>
<feature type="domain" description="MmeI-like DNA-methyltransferase" evidence="9">
    <location>
        <begin position="334"/>
        <end position="602"/>
    </location>
</feature>
<dbReference type="InterPro" id="IPR002052">
    <property type="entry name" value="DNA_methylase_N6_adenine_CS"/>
</dbReference>
<dbReference type="AlphaFoldDB" id="A0A2T7U8M2"/>
<dbReference type="Pfam" id="PF20465">
    <property type="entry name" value="MmeI_hel"/>
    <property type="match status" value="1"/>
</dbReference>
<dbReference type="InterPro" id="IPR046820">
    <property type="entry name" value="MmeI_TRD"/>
</dbReference>
<dbReference type="Pfam" id="PF20467">
    <property type="entry name" value="MmeI_C"/>
    <property type="match status" value="1"/>
</dbReference>
<dbReference type="InterPro" id="IPR046816">
    <property type="entry name" value="MmeI_Mtase"/>
</dbReference>
<keyword evidence="2 10" id="KW-0489">Methyltransferase</keyword>
<protein>
    <recommendedName>
        <fullName evidence="1">site-specific DNA-methyltransferase (adenine-specific)</fullName>
        <ecNumber evidence="1">2.1.1.72</ecNumber>
    </recommendedName>
</protein>
<evidence type="ECO:0000259" key="8">
    <source>
        <dbReference type="Pfam" id="PF20467"/>
    </source>
</evidence>
<feature type="domain" description="MmeI-like C-terminal" evidence="8">
    <location>
        <begin position="830"/>
        <end position="914"/>
    </location>
</feature>
<evidence type="ECO:0000256" key="2">
    <source>
        <dbReference type="ARBA" id="ARBA00022603"/>
    </source>
</evidence>
<keyword evidence="3" id="KW-0808">Transferase</keyword>
<reference evidence="10" key="1">
    <citation type="submission" date="2017-04" db="EMBL/GenBank/DDBJ databases">
        <title>Unexpected and diverse lifestyles within the genus Limnohabitans.</title>
        <authorList>
            <person name="Kasalicky V."/>
            <person name="Mehrshad M."/>
            <person name="Andrei S.-A."/>
            <person name="Salcher M."/>
            <person name="Kratochvilova H."/>
            <person name="Simek K."/>
            <person name="Ghai R."/>
        </authorList>
    </citation>
    <scope>NUCLEOTIDE SEQUENCE [LARGE SCALE GENOMIC DNA]</scope>
    <source>
        <strain evidence="10">II-D5</strain>
    </source>
</reference>
<dbReference type="Pfam" id="PF20466">
    <property type="entry name" value="MmeI_TRD"/>
    <property type="match status" value="1"/>
</dbReference>
<feature type="domain" description="MmeI-like target recognition" evidence="7">
    <location>
        <begin position="627"/>
        <end position="822"/>
    </location>
</feature>
<evidence type="ECO:0000256" key="3">
    <source>
        <dbReference type="ARBA" id="ARBA00022679"/>
    </source>
</evidence>
<dbReference type="Pfam" id="PF20464">
    <property type="entry name" value="MmeI_N"/>
    <property type="match status" value="1"/>
</dbReference>
<dbReference type="InterPro" id="IPR046818">
    <property type="entry name" value="MmeI_C"/>
</dbReference>
<dbReference type="SUPFAM" id="SSF53335">
    <property type="entry name" value="S-adenosyl-L-methionine-dependent methyltransferases"/>
    <property type="match status" value="1"/>
</dbReference>
<dbReference type="OrthoDB" id="9782445at2"/>
<dbReference type="GO" id="GO:0032259">
    <property type="term" value="P:methylation"/>
    <property type="evidence" value="ECO:0007669"/>
    <property type="project" value="UniProtKB-KW"/>
</dbReference>
<accession>A0A2T7U8M2</accession>
<evidence type="ECO:0000259" key="6">
    <source>
        <dbReference type="Pfam" id="PF20465"/>
    </source>
</evidence>
<comment type="catalytic activity">
    <reaction evidence="4">
        <text>a 2'-deoxyadenosine in DNA + S-adenosyl-L-methionine = an N(6)-methyl-2'-deoxyadenosine in DNA + S-adenosyl-L-homocysteine + H(+)</text>
        <dbReference type="Rhea" id="RHEA:15197"/>
        <dbReference type="Rhea" id="RHEA-COMP:12418"/>
        <dbReference type="Rhea" id="RHEA-COMP:12419"/>
        <dbReference type="ChEBI" id="CHEBI:15378"/>
        <dbReference type="ChEBI" id="CHEBI:57856"/>
        <dbReference type="ChEBI" id="CHEBI:59789"/>
        <dbReference type="ChEBI" id="CHEBI:90615"/>
        <dbReference type="ChEBI" id="CHEBI:90616"/>
        <dbReference type="EC" id="2.1.1.72"/>
    </reaction>
</comment>
<evidence type="ECO:0000256" key="4">
    <source>
        <dbReference type="ARBA" id="ARBA00047942"/>
    </source>
</evidence>
<dbReference type="STRING" id="1293045.H663_13160"/>
<dbReference type="PANTHER" id="PTHR33841:SF1">
    <property type="entry name" value="DNA METHYLTRANSFERASE A"/>
    <property type="match status" value="1"/>
</dbReference>
<sequence length="931" mass="105300">MGLNWNEIKSRALLFSKTWADACNEDSQAKPFWIDFFEIFGITNKRVATFELNVKKLGGAQGFVDLFWPGVLLVEHKSRGKSLDDAVDQAIGYLHNLPERDLPQLVVVCDFARFRVRRLATGETAEFELKHLHKHVKLFGLLAGYKVQDIRSEDPVNIKAAERMGRLHDALKASGYSGHALEVLLVRLLFCLFADDTGIFQPAQSFRDFVEERTAPDGSDLGPRLGQLFQVLNTHENQRSKNIDEQLGQFAYINGRLFEETLPMADFSTAMREALLDACALDWSAISPAIFGSLFQSIMDEKARRNLGAHYTSEANILKLIKPLFLDELHAEFERVKGHRNKLFEFHKKLRQLTFFDPACGCGNFLVISYRELRELELKVLRADHELSAHKGQLTVDVHGLIGVNVDQFFGIEIEEFPAQIAQVALWLVDHQMNLRVSVEFGLYFARIPLKSSPQIRHANALRLDWNDVLPEERCSYVLGNPPFIGKKEQTPHQKADFEPVMNRIKGFGVLDFVAAWYVKAADYMRSAVNEAAPRVAFVSTNSITQGEQVGVLWAWMLAQGIHIQFAHRTFSWSNEAKGNAAVHCVIVGFGLNDRNDKTIFEYADIKGEPLAVPAKNINPYLVDFADLLLERRSKPICKVPPLVEGITPLDNGILAFTNEERLAFIQKEPRAEKWIRRWLTGNDLINGETNYCLWLSEATATELRAMPHVMEKIAQVKHFRENSKSSQKFAVTPWLFRETTIPDKYILIPKTSSERRRIFPLGFVENAVATNSALYMNGGGLYEFGIICSAMHNSWLRLLGGRLKSDIRYSKDIVYNNYPWPGFAGEPLSDKHRTAIEQAAQCVLDARAQFADASLADLHDPLTMPPALLKAHQKLDTAVDTAYQPSGGKKSYASDAERVAFLFELYQRITSLLPAPRGKSHNEVRTHDVK</sequence>
<dbReference type="Proteomes" id="UP000037507">
    <property type="component" value="Unassembled WGS sequence"/>
</dbReference>
<dbReference type="InterPro" id="IPR046817">
    <property type="entry name" value="MmeI_N"/>
</dbReference>
<evidence type="ECO:0000259" key="5">
    <source>
        <dbReference type="Pfam" id="PF20464"/>
    </source>
</evidence>
<feature type="domain" description="MmeI-like helicase spacer" evidence="6">
    <location>
        <begin position="179"/>
        <end position="258"/>
    </location>
</feature>
<evidence type="ECO:0000313" key="10">
    <source>
        <dbReference type="EMBL" id="PVE41035.1"/>
    </source>
</evidence>
<dbReference type="PANTHER" id="PTHR33841">
    <property type="entry name" value="DNA METHYLTRANSFERASE YEEA-RELATED"/>
    <property type="match status" value="1"/>
</dbReference>
<keyword evidence="11" id="KW-1185">Reference proteome</keyword>
<proteinExistence type="predicted"/>
<dbReference type="EMBL" id="LFYT02000044">
    <property type="protein sequence ID" value="PVE41035.1"/>
    <property type="molecule type" value="Genomic_DNA"/>
</dbReference>
<comment type="caution">
    <text evidence="10">The sequence shown here is derived from an EMBL/GenBank/DDBJ whole genome shotgun (WGS) entry which is preliminary data.</text>
</comment>
<dbReference type="GO" id="GO:0009007">
    <property type="term" value="F:site-specific DNA-methyltransferase (adenine-specific) activity"/>
    <property type="evidence" value="ECO:0007669"/>
    <property type="project" value="UniProtKB-EC"/>
</dbReference>
<organism evidence="10 11">
    <name type="scientific">Limnohabitans planktonicus II-D5</name>
    <dbReference type="NCBI Taxonomy" id="1293045"/>
    <lineage>
        <taxon>Bacteria</taxon>
        <taxon>Pseudomonadati</taxon>
        <taxon>Pseudomonadota</taxon>
        <taxon>Betaproteobacteria</taxon>
        <taxon>Burkholderiales</taxon>
        <taxon>Comamonadaceae</taxon>
        <taxon>Limnohabitans</taxon>
    </lineage>
</organism>
<evidence type="ECO:0000259" key="7">
    <source>
        <dbReference type="Pfam" id="PF20466"/>
    </source>
</evidence>
<dbReference type="InterPro" id="IPR046819">
    <property type="entry name" value="MmeI_hel"/>
</dbReference>
<name>A0A2T7U8M2_9BURK</name>
<evidence type="ECO:0000313" key="11">
    <source>
        <dbReference type="Proteomes" id="UP000037507"/>
    </source>
</evidence>
<evidence type="ECO:0000259" key="9">
    <source>
        <dbReference type="Pfam" id="PF20473"/>
    </source>
</evidence>
<dbReference type="Pfam" id="PF20473">
    <property type="entry name" value="MmeI_Mtase"/>
    <property type="match status" value="1"/>
</dbReference>
<dbReference type="PROSITE" id="PS00092">
    <property type="entry name" value="N6_MTASE"/>
    <property type="match status" value="1"/>
</dbReference>
<evidence type="ECO:0000256" key="1">
    <source>
        <dbReference type="ARBA" id="ARBA00011900"/>
    </source>
</evidence>
<dbReference type="Gene3D" id="3.40.50.150">
    <property type="entry name" value="Vaccinia Virus protein VP39"/>
    <property type="match status" value="1"/>
</dbReference>
<dbReference type="InterPro" id="IPR029063">
    <property type="entry name" value="SAM-dependent_MTases_sf"/>
</dbReference>
<feature type="domain" description="MmeI-like N-terminal" evidence="5">
    <location>
        <begin position="11"/>
        <end position="173"/>
    </location>
</feature>
<dbReference type="GO" id="GO:0003676">
    <property type="term" value="F:nucleic acid binding"/>
    <property type="evidence" value="ECO:0007669"/>
    <property type="project" value="InterPro"/>
</dbReference>
<dbReference type="InterPro" id="IPR050953">
    <property type="entry name" value="N4_N6_ade-DNA_methylase"/>
</dbReference>
<gene>
    <name evidence="10" type="ORF">H663_019305</name>
</gene>